<reference evidence="1" key="1">
    <citation type="submission" date="2020-11" db="EMBL/GenBank/DDBJ databases">
        <authorList>
            <person name="Tran Van P."/>
        </authorList>
    </citation>
    <scope>NUCLEOTIDE SEQUENCE</scope>
</reference>
<accession>A0A7R8W6P7</accession>
<dbReference type="AlphaFoldDB" id="A0A7R8W6P7"/>
<sequence>MNKEEAGGSTVMDQYGTIETVTKAMQIGGSISKDIQEGNIANTSKAVLDIGVGVGSAALRSAVPGAALVMSSGKIIEDIRDGNICKTAVEVGVNIVPGANVVLGPIARGIFSIFD</sequence>
<gene>
    <name evidence="1" type="ORF">CTOB1V02_LOCUS1583</name>
</gene>
<protein>
    <submittedName>
        <fullName evidence="1">Uncharacterized protein</fullName>
    </submittedName>
</protein>
<organism evidence="1">
    <name type="scientific">Cyprideis torosa</name>
    <dbReference type="NCBI Taxonomy" id="163714"/>
    <lineage>
        <taxon>Eukaryota</taxon>
        <taxon>Metazoa</taxon>
        <taxon>Ecdysozoa</taxon>
        <taxon>Arthropoda</taxon>
        <taxon>Crustacea</taxon>
        <taxon>Oligostraca</taxon>
        <taxon>Ostracoda</taxon>
        <taxon>Podocopa</taxon>
        <taxon>Podocopida</taxon>
        <taxon>Cytherocopina</taxon>
        <taxon>Cytheroidea</taxon>
        <taxon>Cytherideidae</taxon>
        <taxon>Cyprideis</taxon>
    </lineage>
</organism>
<proteinExistence type="predicted"/>
<evidence type="ECO:0000313" key="1">
    <source>
        <dbReference type="EMBL" id="CAD7223603.1"/>
    </source>
</evidence>
<dbReference type="EMBL" id="OB660229">
    <property type="protein sequence ID" value="CAD7223603.1"/>
    <property type="molecule type" value="Genomic_DNA"/>
</dbReference>
<name>A0A7R8W6P7_9CRUS</name>